<dbReference type="InterPro" id="IPR016024">
    <property type="entry name" value="ARM-type_fold"/>
</dbReference>
<dbReference type="PROSITE" id="PS50290">
    <property type="entry name" value="PI3_4_KINASE_3"/>
    <property type="match status" value="1"/>
</dbReference>
<keyword evidence="18" id="KW-1185">Reference proteome</keyword>
<dbReference type="FunCoup" id="A0A0C3D8I7">
    <property type="interactions" value="178"/>
</dbReference>
<evidence type="ECO:0000256" key="3">
    <source>
        <dbReference type="ARBA" id="ARBA00014619"/>
    </source>
</evidence>
<dbReference type="InterPro" id="IPR014009">
    <property type="entry name" value="PIK_FAT"/>
</dbReference>
<dbReference type="SMART" id="SM01342">
    <property type="entry name" value="TAN"/>
    <property type="match status" value="1"/>
</dbReference>
<dbReference type="InterPro" id="IPR044107">
    <property type="entry name" value="PIKKc_ATM"/>
</dbReference>
<feature type="region of interest" description="Disordered" evidence="14">
    <location>
        <begin position="173"/>
        <end position="229"/>
    </location>
</feature>
<dbReference type="Gene3D" id="1.10.1070.11">
    <property type="entry name" value="Phosphatidylinositol 3-/4-kinase, catalytic domain"/>
    <property type="match status" value="1"/>
</dbReference>
<evidence type="ECO:0000313" key="17">
    <source>
        <dbReference type="EMBL" id="KIM52451.1"/>
    </source>
</evidence>
<dbReference type="InterPro" id="IPR000403">
    <property type="entry name" value="PI3/4_kinase_cat_dom"/>
</dbReference>
<dbReference type="PROSITE" id="PS51189">
    <property type="entry name" value="FAT"/>
    <property type="match status" value="1"/>
</dbReference>
<comment type="subunit">
    <text evidence="2">Associates with DNA double-strand breaks.</text>
</comment>
<gene>
    <name evidence="17" type="ORF">SCLCIDRAFT_1223727</name>
</gene>
<reference evidence="17 18" key="1">
    <citation type="submission" date="2014-04" db="EMBL/GenBank/DDBJ databases">
        <authorList>
            <consortium name="DOE Joint Genome Institute"/>
            <person name="Kuo A."/>
            <person name="Kohler A."/>
            <person name="Nagy L.G."/>
            <person name="Floudas D."/>
            <person name="Copeland A."/>
            <person name="Barry K.W."/>
            <person name="Cichocki N."/>
            <person name="Veneault-Fourrey C."/>
            <person name="LaButti K."/>
            <person name="Lindquist E.A."/>
            <person name="Lipzen A."/>
            <person name="Lundell T."/>
            <person name="Morin E."/>
            <person name="Murat C."/>
            <person name="Sun H."/>
            <person name="Tunlid A."/>
            <person name="Henrissat B."/>
            <person name="Grigoriev I.V."/>
            <person name="Hibbett D.S."/>
            <person name="Martin F."/>
            <person name="Nordberg H.P."/>
            <person name="Cantor M.N."/>
            <person name="Hua S.X."/>
        </authorList>
    </citation>
    <scope>NUCLEOTIDE SEQUENCE [LARGE SCALE GENOMIC DNA]</scope>
    <source>
        <strain evidence="17 18">Foug A</strain>
    </source>
</reference>
<comment type="catalytic activity">
    <reaction evidence="13">
        <text>L-threonyl-[protein] + ATP = O-phospho-L-threonyl-[protein] + ADP + H(+)</text>
        <dbReference type="Rhea" id="RHEA:46608"/>
        <dbReference type="Rhea" id="RHEA-COMP:11060"/>
        <dbReference type="Rhea" id="RHEA-COMP:11605"/>
        <dbReference type="ChEBI" id="CHEBI:15378"/>
        <dbReference type="ChEBI" id="CHEBI:30013"/>
        <dbReference type="ChEBI" id="CHEBI:30616"/>
        <dbReference type="ChEBI" id="CHEBI:61977"/>
        <dbReference type="ChEBI" id="CHEBI:456216"/>
        <dbReference type="EC" id="2.7.11.1"/>
    </reaction>
</comment>
<dbReference type="PROSITE" id="PS00916">
    <property type="entry name" value="PI3_4_KINASE_2"/>
    <property type="match status" value="1"/>
</dbReference>
<protein>
    <recommendedName>
        <fullName evidence="3">Serine/threonine-protein kinase TEL1</fullName>
    </recommendedName>
    <alternativeName>
        <fullName evidence="9">ATM homolog</fullName>
    </alternativeName>
    <alternativeName>
        <fullName evidence="11 12">DNA-damage checkpoint kinase TEL1</fullName>
    </alternativeName>
    <alternativeName>
        <fullName evidence="4">Serine/threonine-protein kinase tel1</fullName>
    </alternativeName>
    <alternativeName>
        <fullName evidence="10">Telomere length regulation protein 1</fullName>
    </alternativeName>
</protein>
<name>A0A0C3D8I7_9AGAM</name>
<keyword evidence="7" id="KW-0418">Kinase</keyword>
<dbReference type="Pfam" id="PF11640">
    <property type="entry name" value="TAN"/>
    <property type="match status" value="1"/>
</dbReference>
<evidence type="ECO:0000256" key="11">
    <source>
        <dbReference type="ARBA" id="ARBA00031460"/>
    </source>
</evidence>
<dbReference type="STRING" id="1036808.A0A0C3D8I7"/>
<dbReference type="Pfam" id="PF00454">
    <property type="entry name" value="PI3_PI4_kinase"/>
    <property type="match status" value="1"/>
</dbReference>
<dbReference type="GO" id="GO:0004674">
    <property type="term" value="F:protein serine/threonine kinase activity"/>
    <property type="evidence" value="ECO:0007669"/>
    <property type="project" value="UniProtKB-KW"/>
</dbReference>
<evidence type="ECO:0000256" key="8">
    <source>
        <dbReference type="ARBA" id="ARBA00025079"/>
    </source>
</evidence>
<dbReference type="SUPFAM" id="SSF56112">
    <property type="entry name" value="Protein kinase-like (PK-like)"/>
    <property type="match status" value="1"/>
</dbReference>
<evidence type="ECO:0000256" key="9">
    <source>
        <dbReference type="ARBA" id="ARBA00030020"/>
    </source>
</evidence>
<dbReference type="InterPro" id="IPR018936">
    <property type="entry name" value="PI3/4_kinase_CS"/>
</dbReference>
<keyword evidence="6" id="KW-0808">Transferase</keyword>
<dbReference type="CDD" id="cd05171">
    <property type="entry name" value="PIKKc_ATM"/>
    <property type="match status" value="1"/>
</dbReference>
<dbReference type="PANTHER" id="PTHR37079:SF4">
    <property type="entry name" value="SERINE_THREONINE-PROTEIN KINASE ATM"/>
    <property type="match status" value="1"/>
</dbReference>
<evidence type="ECO:0000256" key="4">
    <source>
        <dbReference type="ARBA" id="ARBA00020288"/>
    </source>
</evidence>
<keyword evidence="5" id="KW-0723">Serine/threonine-protein kinase</keyword>
<evidence type="ECO:0000256" key="13">
    <source>
        <dbReference type="ARBA" id="ARBA00047899"/>
    </source>
</evidence>
<evidence type="ECO:0000256" key="7">
    <source>
        <dbReference type="ARBA" id="ARBA00022777"/>
    </source>
</evidence>
<evidence type="ECO:0000256" key="1">
    <source>
        <dbReference type="ARBA" id="ARBA00010769"/>
    </source>
</evidence>
<dbReference type="InParanoid" id="A0A0C3D8I7"/>
<evidence type="ECO:0000256" key="12">
    <source>
        <dbReference type="ARBA" id="ARBA00032467"/>
    </source>
</evidence>
<dbReference type="OrthoDB" id="381190at2759"/>
<dbReference type="HOGENOM" id="CLU_000178_11_0_1"/>
<organism evidence="17 18">
    <name type="scientific">Scleroderma citrinum Foug A</name>
    <dbReference type="NCBI Taxonomy" id="1036808"/>
    <lineage>
        <taxon>Eukaryota</taxon>
        <taxon>Fungi</taxon>
        <taxon>Dikarya</taxon>
        <taxon>Basidiomycota</taxon>
        <taxon>Agaricomycotina</taxon>
        <taxon>Agaricomycetes</taxon>
        <taxon>Agaricomycetidae</taxon>
        <taxon>Boletales</taxon>
        <taxon>Sclerodermatineae</taxon>
        <taxon>Sclerodermataceae</taxon>
        <taxon>Scleroderma</taxon>
    </lineage>
</organism>
<dbReference type="SUPFAM" id="SSF48371">
    <property type="entry name" value="ARM repeat"/>
    <property type="match status" value="1"/>
</dbReference>
<dbReference type="PANTHER" id="PTHR37079">
    <property type="entry name" value="SERINE/THREONINE-PROTEIN KINASE ATM"/>
    <property type="match status" value="1"/>
</dbReference>
<dbReference type="Gene3D" id="3.30.1010.10">
    <property type="entry name" value="Phosphatidylinositol 3-kinase Catalytic Subunit, Chain A, domain 4"/>
    <property type="match status" value="1"/>
</dbReference>
<evidence type="ECO:0000256" key="2">
    <source>
        <dbReference type="ARBA" id="ARBA00011370"/>
    </source>
</evidence>
<dbReference type="EMBL" id="KN822210">
    <property type="protein sequence ID" value="KIM52451.1"/>
    <property type="molecule type" value="Genomic_DNA"/>
</dbReference>
<dbReference type="SMART" id="SM00146">
    <property type="entry name" value="PI3Kc"/>
    <property type="match status" value="1"/>
</dbReference>
<proteinExistence type="inferred from homology"/>
<feature type="domain" description="FAT" evidence="16">
    <location>
        <begin position="1955"/>
        <end position="2558"/>
    </location>
</feature>
<evidence type="ECO:0000313" key="18">
    <source>
        <dbReference type="Proteomes" id="UP000053989"/>
    </source>
</evidence>
<reference evidence="18" key="2">
    <citation type="submission" date="2015-01" db="EMBL/GenBank/DDBJ databases">
        <title>Evolutionary Origins and Diversification of the Mycorrhizal Mutualists.</title>
        <authorList>
            <consortium name="DOE Joint Genome Institute"/>
            <consortium name="Mycorrhizal Genomics Consortium"/>
            <person name="Kohler A."/>
            <person name="Kuo A."/>
            <person name="Nagy L.G."/>
            <person name="Floudas D."/>
            <person name="Copeland A."/>
            <person name="Barry K.W."/>
            <person name="Cichocki N."/>
            <person name="Veneault-Fourrey C."/>
            <person name="LaButti K."/>
            <person name="Lindquist E.A."/>
            <person name="Lipzen A."/>
            <person name="Lundell T."/>
            <person name="Morin E."/>
            <person name="Murat C."/>
            <person name="Riley R."/>
            <person name="Ohm R."/>
            <person name="Sun H."/>
            <person name="Tunlid A."/>
            <person name="Henrissat B."/>
            <person name="Grigoriev I.V."/>
            <person name="Hibbett D.S."/>
            <person name="Martin F."/>
        </authorList>
    </citation>
    <scope>NUCLEOTIDE SEQUENCE [LARGE SCALE GENOMIC DNA]</scope>
    <source>
        <strain evidence="18">Foug A</strain>
    </source>
</reference>
<sequence length="2961" mass="335030">MSNLKVVVDRLKSEKAKERQDGISALRSTFAREDAVYSIEDGRGWLVLYQALFTTVKIEKLDTLKKSSKTGTAGAAAQRRLVEAAAAVRWLVERSVHCLSKKTLTPLLEHITQVLVHRGELFSPVALDYLKTIRVLLSWTPHMDHVNLETWMKLVEICFNVILDDQMDRELVPAREECSPGEDSMYRSASPDDMDNDADDLPTSSLPRKRRLAEYRATPTPAESSSLRRSARRAVSLEQIECASLLSLLFRHPTAPFLARVERDDPDEKGKVTSVPIAGALFKRMKRFLEYYPSDTSLHHDYLLALQPFLSQVSLNCKNGVDDLARSAWDPLLGLWGTKNKQLKESLVGILRTLFPFLTSTPSGPVYGWADGVHTLWTLLNGEADSRWGIDTLSLDSLRLHAAFPETGDGEIFVAHTFRAGWNFDASQALAWTVLELQADCAQRLFEHSESIHVGTPDATSSAGKRVKREDPISSLLHSIRSSTSVNVRVYNLQILLFVIDRHWTQLHRALQNETLNILLQFVSIDEVSIQSWVFLCLAAVAHWDGESTRLSRSAADPGEPATWDSTWTHAVRRANVPVVCRAACHAAHLLIIHAKHLLTPHRVLTEIETLAKDLDLQGPSFPYDSVCMFLAQCLRVASQDVRLYRMQLEEKVLSWLLDNWRIGIATRSISGKSHLPPHTINDFLNLLGSVCGYAPHIDLICKPLLPDCEIARVVDDQRKTTIIRDYLIFARLPGVVHRNVEMTTSVSLDEVPSTRSDGELMSPNGRERRVSAFLQKAMESLALEWEAAKMNNTHPTAEKVRQSFDAAITALIFESLQTSNGTRNSRKVIQSAGKVVMILGPLLTDSRWTPEERLLILKALEPLVLDGDLGDNDETCEAMIAPGDESGIKSYVLHALKTRLSRDGRACVQRRSLQRVIWENADIQNDFAVVSQNLRHLLCSLINRTPEDSNTTERDRFEPIRTTQASLPRDGNVQDHSPAIYRLVGMCVFFLSATPVLQSPTGEVSRDKELIKVVTDCSEEMLLVLGPSLLAVLRKKLLNLSTHTLDILLRKCANLLQRYSHAVNGQFHLLVTDLLKSTMHIWLEKSAMGSTLGDHVLDLLAWMAGMSKKKVTFWRVRDLVARFMVELLTKDPTQSFWPADDDDEPVEHPLNILLSLNTDEDIRVRFRTAVLTGDLFALKEDDIVRKYKDLNGFYQNINHSLPKDVAQYEHMLTRSLCLGNVMIASSYVRRGPYWHLLETAFCDSQYASHIQAVLRGVSERLGLSNPHELFEAYASQIAFSIRENLFDILRLPHSLLGYTNRRTFADAAFPLFTPANLAANSNVDAMAHGRTLFHNHCTTVQKTTSQGLLVCVGELVGSQLVHIVDRNQGNDGTTAQRLRDALVSIGMELTSQDAFNDRVKDNAASIAVAIIRSLGDQDFSEQGAIMSALHTVESADAARTFLFLNQYRRLDDFKYHPPNLPRFGTTTILRSLQWCLSSATPEHVTAISFHALHQLFSDLHSTPFVNEQLRLLNGIALLVSVRRHDFKDPTLLHLFVQKSSLLLAQVDLVPAAQSFLQWGFSVYRKTQQADQRLPAILIRICALINDQCSILGVDLHSKMKEQLSGWLDHQTLLLSENDKIKPLVLKALPAWSHQPSSELAEVAEEIGTRNLSLTLSDHRISSNKFRLVRQLHRLAEQHVDSREQFATTDFWRLKEHIPRREQLSREDIDAFASLLISNVGSIYSFGSEPSDPQTLRARHHRGTHHQEGMQAEPSPQRAVIQSLLAMLDDNVPSDVNLVYLTLRSLVSAARSETLEFQFWSNEHHTALEYFQHFPVTTVVRPTCTLDSLDSTLPQNSELSQWICSITTLLSDILSSTHVFYAQLAPLLARNTTFAEDILPVLVHTLLQADISQGTRVSTRKHLSDYFTSVLQTEDVSRSCLRAVVDVILHLRNFAPSGSTDCLAYDKWLDVDFYLLAKGAVTCGSYTTALLFLELACEHQQLDMESTGDIEHLLFAIYGHIDEPDGFYGIKITDLRHFLIKRFHHEKQWEKAFHFHGASLETSNHRSADVDGLLQSFHAFGFDHLAIRTLQSSQGHFDSDQETSTMTYQLGWRTETWDLPDSGQQDSTTALYRALKAVHRERNSQVVDAAINRALYDTMELLRTLGSEDITEIREVGRNIMCLSQLTQWRSGKIQEHLSCKSSDARAFSCLAEIDPEFEFLDLERILATRISLIRSTRQREERRQIGNLVSPFSRTLLDLEKRCLVRLSVASRKSNQLQVALNSIVKAQDLENAPSYEVSQEFANVLWLHKEQKLAVQFLRDLQNKTSGFGSEPTVEKALSMARLGSWTSEACMEKPTDIKEKFFDTAIQVATQIETQLPNRKDACASVYHKCALFAEHQYHSILKSPDAVRWKVYVERKRQEIKQRESQLQRAQMGSNDYDVLREAQKNARMLLAEDEYAYERHNGSLVTFLELAIDMYSRCLAASDIFDDDVPIRFSSLWFANFDDKRLQGRIKDAVDRIPSRKFVFLSHQLSARISHPVLGELPLGQQILQQLVLRMCQEHPFHSVYQVYCIRPEGSSSQSVRRSSSRLETPSSQADRANAASAIFGRLLSDPHYADRTKAIERVCDVSLQWAKYRVKDNRILKKIKGIYQVPEGVPIRHLRNVPVPVLTSHPAIDPTLKYDNCVWISHYDTNFVTPGGVNLPKVTTCYGSDGRRFKQLFKGEGNDDIRQDAVMEQVFELVNILLRSDRETKRRDLKVRGYTVLPLAAQAGVIEFVENTTPLQAWLQAAHNRYRPNDMDHRQAAAYLRQTREKFHGNTDPLVKAFTDICQHTQPVMRHYFTEKSKTPITWFAMRLHYTRSVATTSMVGHVLGLGDRHVSNILLDNGNGEVVHIDFGIAFDQGKRLRVPEHVPFRMTRDMVDGMGYSGTQGVFQRCAEETLRVLREQSDVIMTVLEVFKHDPLHSWCAFVAVLLAVLVT</sequence>
<evidence type="ECO:0000256" key="5">
    <source>
        <dbReference type="ARBA" id="ARBA00022527"/>
    </source>
</evidence>
<feature type="domain" description="PI3K/PI4K catalytic" evidence="15">
    <location>
        <begin position="2673"/>
        <end position="2961"/>
    </location>
</feature>
<evidence type="ECO:0000256" key="14">
    <source>
        <dbReference type="SAM" id="MobiDB-lite"/>
    </source>
</evidence>
<dbReference type="InterPro" id="IPR021668">
    <property type="entry name" value="TAN"/>
</dbReference>
<feature type="region of interest" description="Disordered" evidence="14">
    <location>
        <begin position="1728"/>
        <end position="1755"/>
    </location>
</feature>
<dbReference type="InterPro" id="IPR038980">
    <property type="entry name" value="ATM_plant"/>
</dbReference>
<dbReference type="InterPro" id="IPR036940">
    <property type="entry name" value="PI3/4_kinase_cat_sf"/>
</dbReference>
<accession>A0A0C3D8I7</accession>
<comment type="similarity">
    <text evidence="1">Belongs to the PI3/PI4-kinase family. ATM subfamily.</text>
</comment>
<dbReference type="InterPro" id="IPR011009">
    <property type="entry name" value="Kinase-like_dom_sf"/>
</dbReference>
<dbReference type="Proteomes" id="UP000053989">
    <property type="component" value="Unassembled WGS sequence"/>
</dbReference>
<evidence type="ECO:0000256" key="10">
    <source>
        <dbReference type="ARBA" id="ARBA00030222"/>
    </source>
</evidence>
<evidence type="ECO:0000256" key="6">
    <source>
        <dbReference type="ARBA" id="ARBA00022679"/>
    </source>
</evidence>
<evidence type="ECO:0000259" key="16">
    <source>
        <dbReference type="PROSITE" id="PS51189"/>
    </source>
</evidence>
<comment type="function">
    <text evidence="8">Serine/threonine protein kinase which activates checkpoint signaling upon genotoxic stresses such as ionizing radiation (IR), ultraviolet light (UV), or DNA replication stalling, thereby acting as a DNA damage sensor. Recognizes the substrate consensus sequence [ST]-Q. Phosphorylates histone H2A to form H2AS128ph (gamma-H2A) at sites of DNA damage, involved in the regulation of DNA damage response mechanism. Required for the control of telomere length and genome stability.</text>
</comment>
<evidence type="ECO:0000259" key="15">
    <source>
        <dbReference type="PROSITE" id="PS50290"/>
    </source>
</evidence>
<dbReference type="GO" id="GO:0006281">
    <property type="term" value="P:DNA repair"/>
    <property type="evidence" value="ECO:0007669"/>
    <property type="project" value="InterPro"/>
</dbReference>